<feature type="transmembrane region" description="Helical" evidence="13">
    <location>
        <begin position="325"/>
        <end position="347"/>
    </location>
</feature>
<reference evidence="16" key="1">
    <citation type="journal article" date="2016" name="Nat. Commun.">
        <title>The Gonium pectorale genome demonstrates co-option of cell cycle regulation during the evolution of multicellularity.</title>
        <authorList>
            <person name="Hanschen E.R."/>
            <person name="Marriage T.N."/>
            <person name="Ferris P.J."/>
            <person name="Hamaji T."/>
            <person name="Toyoda A."/>
            <person name="Fujiyama A."/>
            <person name="Neme R."/>
            <person name="Noguchi H."/>
            <person name="Minakuchi Y."/>
            <person name="Suzuki M."/>
            <person name="Kawai-Toyooka H."/>
            <person name="Smith D.R."/>
            <person name="Sparks H."/>
            <person name="Anderson J."/>
            <person name="Bakaric R."/>
            <person name="Luria V."/>
            <person name="Karger A."/>
            <person name="Kirschner M.W."/>
            <person name="Durand P.M."/>
            <person name="Michod R.E."/>
            <person name="Nozaki H."/>
            <person name="Olson B.J."/>
        </authorList>
    </citation>
    <scope>NUCLEOTIDE SEQUENCE [LARGE SCALE GENOMIC DNA]</scope>
    <source>
        <strain evidence="16">NIES-2863</strain>
    </source>
</reference>
<keyword evidence="9" id="KW-0406">Ion transport</keyword>
<proteinExistence type="predicted"/>
<dbReference type="OrthoDB" id="415460at2759"/>
<dbReference type="STRING" id="33097.A0A150G3E6"/>
<dbReference type="Proteomes" id="UP000075714">
    <property type="component" value="Unassembled WGS sequence"/>
</dbReference>
<keyword evidence="6" id="KW-0851">Voltage-gated channel</keyword>
<evidence type="ECO:0000313" key="16">
    <source>
        <dbReference type="Proteomes" id="UP000075714"/>
    </source>
</evidence>
<organism evidence="15 16">
    <name type="scientific">Gonium pectorale</name>
    <name type="common">Green alga</name>
    <dbReference type="NCBI Taxonomy" id="33097"/>
    <lineage>
        <taxon>Eukaryota</taxon>
        <taxon>Viridiplantae</taxon>
        <taxon>Chlorophyta</taxon>
        <taxon>core chlorophytes</taxon>
        <taxon>Chlorophyceae</taxon>
        <taxon>CS clade</taxon>
        <taxon>Chlamydomonadales</taxon>
        <taxon>Volvocaceae</taxon>
        <taxon>Gonium</taxon>
    </lineage>
</organism>
<evidence type="ECO:0000256" key="3">
    <source>
        <dbReference type="ARBA" id="ARBA00022538"/>
    </source>
</evidence>
<feature type="domain" description="Ion transport" evidence="14">
    <location>
        <begin position="194"/>
        <end position="415"/>
    </location>
</feature>
<feature type="transmembrane region" description="Helical" evidence="13">
    <location>
        <begin position="188"/>
        <end position="209"/>
    </location>
</feature>
<accession>A0A150G3E6</accession>
<evidence type="ECO:0000256" key="13">
    <source>
        <dbReference type="SAM" id="Phobius"/>
    </source>
</evidence>
<name>A0A150G3E6_GONPE</name>
<protein>
    <recommendedName>
        <fullName evidence="14">Ion transport domain-containing protein</fullName>
    </recommendedName>
</protein>
<evidence type="ECO:0000256" key="12">
    <source>
        <dbReference type="SAM" id="MobiDB-lite"/>
    </source>
</evidence>
<dbReference type="FunFam" id="1.20.120.350:FF:000091">
    <property type="entry name" value="Predicted protein"/>
    <property type="match status" value="1"/>
</dbReference>
<keyword evidence="7" id="KW-0630">Potassium</keyword>
<evidence type="ECO:0000256" key="4">
    <source>
        <dbReference type="ARBA" id="ARBA00022692"/>
    </source>
</evidence>
<keyword evidence="5" id="KW-0631">Potassium channel</keyword>
<evidence type="ECO:0000259" key="14">
    <source>
        <dbReference type="Pfam" id="PF00520"/>
    </source>
</evidence>
<evidence type="ECO:0000256" key="6">
    <source>
        <dbReference type="ARBA" id="ARBA00022882"/>
    </source>
</evidence>
<keyword evidence="16" id="KW-1185">Reference proteome</keyword>
<dbReference type="InterPro" id="IPR005821">
    <property type="entry name" value="Ion_trans_dom"/>
</dbReference>
<dbReference type="PANTHER" id="PTHR11537:SF254">
    <property type="entry name" value="POTASSIUM VOLTAGE-GATED CHANNEL PROTEIN SHAB"/>
    <property type="match status" value="1"/>
</dbReference>
<dbReference type="AlphaFoldDB" id="A0A150G3E6"/>
<dbReference type="SUPFAM" id="SSF81324">
    <property type="entry name" value="Voltage-gated potassium channels"/>
    <property type="match status" value="1"/>
</dbReference>
<feature type="region of interest" description="Disordered" evidence="12">
    <location>
        <begin position="119"/>
        <end position="154"/>
    </location>
</feature>
<evidence type="ECO:0000256" key="11">
    <source>
        <dbReference type="ARBA" id="ARBA00023303"/>
    </source>
</evidence>
<feature type="transmembrane region" description="Helical" evidence="13">
    <location>
        <begin position="229"/>
        <end position="248"/>
    </location>
</feature>
<evidence type="ECO:0000256" key="1">
    <source>
        <dbReference type="ARBA" id="ARBA00004141"/>
    </source>
</evidence>
<feature type="transmembrane region" description="Helical" evidence="13">
    <location>
        <begin position="388"/>
        <end position="408"/>
    </location>
</feature>
<evidence type="ECO:0000256" key="10">
    <source>
        <dbReference type="ARBA" id="ARBA00023136"/>
    </source>
</evidence>
<dbReference type="GO" id="GO:0001508">
    <property type="term" value="P:action potential"/>
    <property type="evidence" value="ECO:0007669"/>
    <property type="project" value="TreeGrafter"/>
</dbReference>
<dbReference type="GO" id="GO:0008076">
    <property type="term" value="C:voltage-gated potassium channel complex"/>
    <property type="evidence" value="ECO:0007669"/>
    <property type="project" value="InterPro"/>
</dbReference>
<keyword evidence="10 13" id="KW-0472">Membrane</keyword>
<evidence type="ECO:0000256" key="5">
    <source>
        <dbReference type="ARBA" id="ARBA00022826"/>
    </source>
</evidence>
<comment type="caution">
    <text evidence="15">The sequence shown here is derived from an EMBL/GenBank/DDBJ whole genome shotgun (WGS) entry which is preliminary data.</text>
</comment>
<dbReference type="Gene3D" id="1.10.287.70">
    <property type="match status" value="1"/>
</dbReference>
<dbReference type="EMBL" id="LSYV01000069">
    <property type="protein sequence ID" value="KXZ44402.1"/>
    <property type="molecule type" value="Genomic_DNA"/>
</dbReference>
<dbReference type="PANTHER" id="PTHR11537">
    <property type="entry name" value="VOLTAGE-GATED POTASSIUM CHANNEL"/>
    <property type="match status" value="1"/>
</dbReference>
<keyword evidence="8 13" id="KW-1133">Transmembrane helix</keyword>
<sequence length="622" mass="67075">MIFLLSAIKSAKEKLTRAEVKAAVARAGSATSARENQRQETQTGDAADGTGLSQWQALQRKLQLVQEPAAPEADIAALLKAVFKEHMLTSTPEFTKYFANDGKVQTPAEVEASIAAQRDGAALAADGSQPHPNPHGSAGTSGHPSGHPGEPDAGAAVRPLAAVNRAWARFRASPLRLRIYLTLSHPEYSALAMCVGVFLLLVIILNTATFCVESIPKWEDTELYDRLVMVDYGCLAVFTVEFVLRMLCCPSLRRFVLDPMNWVDVVSIAPFYVELILMGPSSQVASQTRIVRLLRLLRILRILRATSRFRNLQVVVDSLIRSSDVIAMLALLLLVLLVVSSTIIYYIEGALIPDTWFDSIPTTMYYMHVTLTTTGYGDLYAQSSWGRFAAGVFMLLCMVTLSLPISVVGGNFSNLWSRYIAIRDGLARSSAAWATRGRLRQLACRHAAAMDDLITTINELKGGDALLALKEGVAELKSRLAWARKRQEELQALLAVSGRLVSRELSESLDRLHNAHKDMVGWSVDGAWLAERGRRLLADLRALRVVVEEEEEWLGQQAAEAAFGPGPSGSGSGAASASAPRVGLGAVAPQPMASGAGGAATTNASREQEDAGAASGGIRADP</sequence>
<gene>
    <name evidence="15" type="ORF">GPECTOR_68g373</name>
</gene>
<comment type="subcellular location">
    <subcellularLocation>
        <location evidence="1">Membrane</location>
        <topology evidence="1">Multi-pass membrane protein</topology>
    </subcellularLocation>
</comment>
<evidence type="ECO:0000256" key="8">
    <source>
        <dbReference type="ARBA" id="ARBA00022989"/>
    </source>
</evidence>
<evidence type="ECO:0000313" key="15">
    <source>
        <dbReference type="EMBL" id="KXZ44402.1"/>
    </source>
</evidence>
<feature type="region of interest" description="Disordered" evidence="12">
    <location>
        <begin position="26"/>
        <end position="49"/>
    </location>
</feature>
<dbReference type="InterPro" id="IPR027359">
    <property type="entry name" value="Volt_channel_dom_sf"/>
</dbReference>
<dbReference type="GO" id="GO:0005249">
    <property type="term" value="F:voltage-gated potassium channel activity"/>
    <property type="evidence" value="ECO:0007669"/>
    <property type="project" value="InterPro"/>
</dbReference>
<keyword evidence="2" id="KW-0813">Transport</keyword>
<evidence type="ECO:0000256" key="9">
    <source>
        <dbReference type="ARBA" id="ARBA00023065"/>
    </source>
</evidence>
<dbReference type="InterPro" id="IPR028325">
    <property type="entry name" value="VG_K_chnl"/>
</dbReference>
<keyword evidence="11" id="KW-0407">Ion channel</keyword>
<dbReference type="PRINTS" id="PR00169">
    <property type="entry name" value="KCHANNEL"/>
</dbReference>
<feature type="region of interest" description="Disordered" evidence="12">
    <location>
        <begin position="561"/>
        <end position="622"/>
    </location>
</feature>
<evidence type="ECO:0000256" key="2">
    <source>
        <dbReference type="ARBA" id="ARBA00022448"/>
    </source>
</evidence>
<dbReference type="Gene3D" id="1.20.120.350">
    <property type="entry name" value="Voltage-gated potassium channels. Chain C"/>
    <property type="match status" value="1"/>
</dbReference>
<dbReference type="Pfam" id="PF00520">
    <property type="entry name" value="Ion_trans"/>
    <property type="match status" value="1"/>
</dbReference>
<keyword evidence="4 13" id="KW-0812">Transmembrane</keyword>
<keyword evidence="3" id="KW-0633">Potassium transport</keyword>
<evidence type="ECO:0000256" key="7">
    <source>
        <dbReference type="ARBA" id="ARBA00022958"/>
    </source>
</evidence>